<dbReference type="OrthoDB" id="6753017at2759"/>
<reference evidence="1" key="1">
    <citation type="submission" date="2021-03" db="EMBL/GenBank/DDBJ databases">
        <authorList>
            <person name="Bekaert M."/>
        </authorList>
    </citation>
    <scope>NUCLEOTIDE SEQUENCE</scope>
</reference>
<dbReference type="AlphaFoldDB" id="A0A8S3T1Z0"/>
<proteinExistence type="predicted"/>
<dbReference type="PANTHER" id="PTHR47018:SF4">
    <property type="match status" value="1"/>
</dbReference>
<evidence type="ECO:0000313" key="1">
    <source>
        <dbReference type="EMBL" id="CAG2227749.1"/>
    </source>
</evidence>
<dbReference type="EMBL" id="CAJPWZ010001972">
    <property type="protein sequence ID" value="CAG2227749.1"/>
    <property type="molecule type" value="Genomic_DNA"/>
</dbReference>
<accession>A0A8S3T1Z0</accession>
<name>A0A8S3T1Z0_MYTED</name>
<dbReference type="Proteomes" id="UP000683360">
    <property type="component" value="Unassembled WGS sequence"/>
</dbReference>
<keyword evidence="2" id="KW-1185">Reference proteome</keyword>
<organism evidence="1 2">
    <name type="scientific">Mytilus edulis</name>
    <name type="common">Blue mussel</name>
    <dbReference type="NCBI Taxonomy" id="6550"/>
    <lineage>
        <taxon>Eukaryota</taxon>
        <taxon>Metazoa</taxon>
        <taxon>Spiralia</taxon>
        <taxon>Lophotrochozoa</taxon>
        <taxon>Mollusca</taxon>
        <taxon>Bivalvia</taxon>
        <taxon>Autobranchia</taxon>
        <taxon>Pteriomorphia</taxon>
        <taxon>Mytilida</taxon>
        <taxon>Mytiloidea</taxon>
        <taxon>Mytilidae</taxon>
        <taxon>Mytilinae</taxon>
        <taxon>Mytilus</taxon>
    </lineage>
</organism>
<sequence length="652" mass="74353">MVCISNDNLDIIIVDIQNGSKTVELREKGSVGINNASRERGDTIVSSTGQLVHLHCRRSFVNPIVIKGLKRKSTSPAPLATPPTLRSEKQFSFQEDCLFCEHICIERKDEWATEVKGRIEFARDLHAVDALYHSSCSTNFRTGKNVPQLFSPKSDKSQIKRGRPNTNDQHFLKVLDFLEDNDDEQLTIKDLVDRMKALCGDEAYSQPYMKQKVQEHYGSSILITELNGKPNVVTFRQTASTIIHNFYKESQLKKSDEDSKLFLLKTAAALIKSEIRSMPVDKNYYPSNNDILSHEKHIPESLAVFLNILFSEKDASLKISSIGQAIMQATRPRLLSNITGPKTHRSDDKIPSDPQRKQIIDMSRYSNLHKLLTVTGYVLKFVKNCQEKRPYRLRSSQGDRKLKTILTKEEISLAMNLWIKDTQQDRFVKELEHISLNKVKSLPHVQQLRLYLDENGIIRCKGRIQNSFRRNMQSKVGNLHTGVGIEKAPIHIPRLDVTTEEILACGQINMYHYNADKHKGFTSLKFPELQSLKGRVFNNSWQIDALRHVTRQLKSPIPEWSGTMQMFQKGSSTGVSDVTFLPMIDLNPSDMSCIYSTLMFVSKEASRQGRTPVITFDQPLYWKSVMITSGEECSNIIVRLGGFHTQMSFWAV</sequence>
<evidence type="ECO:0000313" key="2">
    <source>
        <dbReference type="Proteomes" id="UP000683360"/>
    </source>
</evidence>
<dbReference type="PANTHER" id="PTHR47018">
    <property type="entry name" value="CXC DOMAIN-CONTAINING PROTEIN-RELATED"/>
    <property type="match status" value="1"/>
</dbReference>
<comment type="caution">
    <text evidence="1">The sequence shown here is derived from an EMBL/GenBank/DDBJ whole genome shotgun (WGS) entry which is preliminary data.</text>
</comment>
<gene>
    <name evidence="1" type="ORF">MEDL_40751</name>
</gene>
<protein>
    <submittedName>
        <fullName evidence="1">Uncharacterized protein</fullName>
    </submittedName>
</protein>